<dbReference type="CDD" id="cd01347">
    <property type="entry name" value="ligand_gated_channel"/>
    <property type="match status" value="1"/>
</dbReference>
<keyword evidence="7 8" id="KW-0998">Cell outer membrane</keyword>
<dbReference type="OrthoDB" id="6276154at2"/>
<feature type="signal peptide" evidence="10">
    <location>
        <begin position="1"/>
        <end position="29"/>
    </location>
</feature>
<keyword evidence="3 8" id="KW-1134">Transmembrane beta strand</keyword>
<evidence type="ECO:0000256" key="5">
    <source>
        <dbReference type="ARBA" id="ARBA00023077"/>
    </source>
</evidence>
<dbReference type="GO" id="GO:0009279">
    <property type="term" value="C:cell outer membrane"/>
    <property type="evidence" value="ECO:0007669"/>
    <property type="project" value="UniProtKB-SubCell"/>
</dbReference>
<dbReference type="InterPro" id="IPR039426">
    <property type="entry name" value="TonB-dep_rcpt-like"/>
</dbReference>
<dbReference type="PANTHER" id="PTHR47234">
    <property type="match status" value="1"/>
</dbReference>
<feature type="chain" id="PRO_5012674107" evidence="10">
    <location>
        <begin position="30"/>
        <end position="946"/>
    </location>
</feature>
<dbReference type="Pfam" id="PF00593">
    <property type="entry name" value="TonB_dep_Rec_b-barrel"/>
    <property type="match status" value="1"/>
</dbReference>
<comment type="similarity">
    <text evidence="8 9">Belongs to the TonB-dependent receptor family.</text>
</comment>
<dbReference type="Gene3D" id="2.40.170.20">
    <property type="entry name" value="TonB-dependent receptor, beta-barrel domain"/>
    <property type="match status" value="2"/>
</dbReference>
<name>A0A290XHD0_9GAMM</name>
<comment type="subcellular location">
    <subcellularLocation>
        <location evidence="1 8">Cell outer membrane</location>
        <topology evidence="1 8">Multi-pass membrane protein</topology>
    </subcellularLocation>
</comment>
<evidence type="ECO:0000256" key="6">
    <source>
        <dbReference type="ARBA" id="ARBA00023136"/>
    </source>
</evidence>
<dbReference type="RefSeq" id="WP_096299613.1">
    <property type="nucleotide sequence ID" value="NZ_CP023406.1"/>
</dbReference>
<reference evidence="14" key="1">
    <citation type="submission" date="2017-09" db="EMBL/GenBank/DDBJ databases">
        <title>Luteimonas liuhanmingii sp.nov., isolated from the intestinal contents of Tibetan Plateau Pika in Yushu, Qinghai Province, China.</title>
        <authorList>
            <person name="Gui Z."/>
        </authorList>
    </citation>
    <scope>NUCLEOTIDE SEQUENCE [LARGE SCALE GENOMIC DNA]</scope>
    <source>
        <strain evidence="14">100111</strain>
    </source>
</reference>
<dbReference type="KEGG" id="lum:CNR27_13660"/>
<evidence type="ECO:0000313" key="14">
    <source>
        <dbReference type="Proteomes" id="UP000218968"/>
    </source>
</evidence>
<dbReference type="Pfam" id="PF07715">
    <property type="entry name" value="Plug"/>
    <property type="match status" value="1"/>
</dbReference>
<keyword evidence="14" id="KW-1185">Reference proteome</keyword>
<proteinExistence type="inferred from homology"/>
<keyword evidence="10" id="KW-0732">Signal</keyword>
<dbReference type="InterPro" id="IPR000531">
    <property type="entry name" value="Beta-barrel_TonB"/>
</dbReference>
<keyword evidence="6 8" id="KW-0472">Membrane</keyword>
<keyword evidence="5 9" id="KW-0798">TonB box</keyword>
<gene>
    <name evidence="13" type="ORF">CNR27_13660</name>
</gene>
<keyword evidence="4 8" id="KW-0812">Transmembrane</keyword>
<dbReference type="Gene3D" id="2.170.130.10">
    <property type="entry name" value="TonB-dependent receptor, plug domain"/>
    <property type="match status" value="1"/>
</dbReference>
<accession>A0A290XHD0</accession>
<dbReference type="AlphaFoldDB" id="A0A290XHD0"/>
<dbReference type="InterPro" id="IPR012910">
    <property type="entry name" value="Plug_dom"/>
</dbReference>
<evidence type="ECO:0000259" key="11">
    <source>
        <dbReference type="Pfam" id="PF00593"/>
    </source>
</evidence>
<feature type="domain" description="TonB-dependent receptor plug" evidence="12">
    <location>
        <begin position="54"/>
        <end position="166"/>
    </location>
</feature>
<feature type="domain" description="TonB-dependent receptor-like beta-barrel" evidence="11">
    <location>
        <begin position="334"/>
        <end position="910"/>
    </location>
</feature>
<dbReference type="PROSITE" id="PS52016">
    <property type="entry name" value="TONB_DEPENDENT_REC_3"/>
    <property type="match status" value="1"/>
</dbReference>
<keyword evidence="2 8" id="KW-0813">Transport</keyword>
<evidence type="ECO:0000256" key="7">
    <source>
        <dbReference type="ARBA" id="ARBA00023237"/>
    </source>
</evidence>
<protein>
    <submittedName>
        <fullName evidence="13">TonB-dependent receptor</fullName>
    </submittedName>
</protein>
<evidence type="ECO:0000256" key="3">
    <source>
        <dbReference type="ARBA" id="ARBA00022452"/>
    </source>
</evidence>
<dbReference type="InterPro" id="IPR037066">
    <property type="entry name" value="Plug_dom_sf"/>
</dbReference>
<sequence length="946" mass="103174">MILKSTKLRDAIGLAIIASTTTFAGTAFAQSSPQATTLDRVEVTGSRIRQVDIETAQPVLAISRQELEAQGFSTIADVLQNISAAGSPTFSRASPLTANQEAGGQYINMRNLGAQRTLVLVNGKRLGISPNGYQDISAIPMVMVERMEILKDGASAVYGSDAMAGVVNIITRKNFEGAQANAYYGQFSAGDGAKQSLDFMMGFSGDRGSLTVGADYHKEEEVWARDRWYSRDTAPGFPAASLTPVGQWGNWRPVGSASSAPWFAPNRGSDAIGADDFHPQTADDQSRSNDQMHLLTPLERRSLYVNGNFDLTDDVRFTTDLGYMRRESGRQIAGYPTQSGAIGANMSPDSYFNPVPGTAVEWRRRGWEEPRTTDTTVTTWRFTAALEGSFEIGERFFDWDVGYMYTDNEQTTVNNGNFYIPGVRAAVGPSFLNSQGVVQCGTAAAPIALTNCVPWNPFAGFGTGAVANSLDDPAVLAKLFRQEHALGETSTHNYFANLSGSLYTLPAGDLGFAVGLEHRKEEGGYYPDAIAQSGDSTNLASGPTFGAYSLDEVYAELNVPVLADITGARELSLSLASRYSDYDTFGDTTNSKVGIKWRPIDDLLVRGTWSEGFRAPTIGNLFGGGSQSFTTGFVDPCDSVYGIARGTPRCLRDVAANYRQLQQGFIPTTSAAAQTPVPFTSGSNPNLQPETSVSKTLGLVYSPSYVQGLSLALDWWNIRIENTVVSDAPNTMLSDCYVNLIESRCAGFTRDPVTQIVNTLTYGMRNAGYTDTEGYDFDVSYNVSTDYGRFGAKWMTTYVSRYEAKATNDATAVPSQYVGFGGYFRVRSNASISWAMNDWSANWGIRYYSGSMESCYVNTPEFCSRPQYAAPDTQGRISPQNDLGANTFHDVQITYSAPWDAKISIGANNVFNHEASPWYRQANSNFSYYGGFDNGRFLFMKYQQNF</sequence>
<dbReference type="Proteomes" id="UP000218968">
    <property type="component" value="Chromosome"/>
</dbReference>
<evidence type="ECO:0000259" key="12">
    <source>
        <dbReference type="Pfam" id="PF07715"/>
    </source>
</evidence>
<evidence type="ECO:0000256" key="2">
    <source>
        <dbReference type="ARBA" id="ARBA00022448"/>
    </source>
</evidence>
<dbReference type="EMBL" id="CP023406">
    <property type="protein sequence ID" value="ATD68346.1"/>
    <property type="molecule type" value="Genomic_DNA"/>
</dbReference>
<dbReference type="PANTHER" id="PTHR47234:SF2">
    <property type="entry name" value="TONB-DEPENDENT RECEPTOR"/>
    <property type="match status" value="1"/>
</dbReference>
<dbReference type="SUPFAM" id="SSF56935">
    <property type="entry name" value="Porins"/>
    <property type="match status" value="1"/>
</dbReference>
<evidence type="ECO:0000256" key="1">
    <source>
        <dbReference type="ARBA" id="ARBA00004571"/>
    </source>
</evidence>
<evidence type="ECO:0000256" key="4">
    <source>
        <dbReference type="ARBA" id="ARBA00022692"/>
    </source>
</evidence>
<evidence type="ECO:0000313" key="13">
    <source>
        <dbReference type="EMBL" id="ATD68346.1"/>
    </source>
</evidence>
<dbReference type="InterPro" id="IPR036942">
    <property type="entry name" value="Beta-barrel_TonB_sf"/>
</dbReference>
<evidence type="ECO:0000256" key="9">
    <source>
        <dbReference type="RuleBase" id="RU003357"/>
    </source>
</evidence>
<evidence type="ECO:0000256" key="10">
    <source>
        <dbReference type="SAM" id="SignalP"/>
    </source>
</evidence>
<evidence type="ECO:0000256" key="8">
    <source>
        <dbReference type="PROSITE-ProRule" id="PRU01360"/>
    </source>
</evidence>
<organism evidence="13 14">
    <name type="scientific">Luteimonas chenhongjianii</name>
    <dbReference type="NCBI Taxonomy" id="2006110"/>
    <lineage>
        <taxon>Bacteria</taxon>
        <taxon>Pseudomonadati</taxon>
        <taxon>Pseudomonadota</taxon>
        <taxon>Gammaproteobacteria</taxon>
        <taxon>Lysobacterales</taxon>
        <taxon>Lysobacteraceae</taxon>
        <taxon>Luteimonas</taxon>
    </lineage>
</organism>
<keyword evidence="13" id="KW-0675">Receptor</keyword>